<dbReference type="Gene3D" id="3.30.360.10">
    <property type="entry name" value="Dihydrodipicolinate Reductase, domain 2"/>
    <property type="match status" value="1"/>
</dbReference>
<protein>
    <submittedName>
        <fullName evidence="5">Gfo/Idh/MocA family oxidoreductase</fullName>
    </submittedName>
</protein>
<dbReference type="SUPFAM" id="SSF55347">
    <property type="entry name" value="Glyceraldehyde-3-phosphate dehydrogenase-like, C-terminal domain"/>
    <property type="match status" value="1"/>
</dbReference>
<dbReference type="InterPro" id="IPR000683">
    <property type="entry name" value="Gfo/Idh/MocA-like_OxRdtase_N"/>
</dbReference>
<gene>
    <name evidence="5" type="ORF">D0Y96_11915</name>
</gene>
<sequence>MIRYGILGFGHHAIKRMVPGFSYAQSSQLAGLWRRDPVKAEANARAYSIPRVFASAGDLCASPEIDAVFIASPDALHLADVLTAARHGKHILCEKPLAMNASEAEQMLSAANAAGIRFGVAQNMRYYRSLELIRQWIAEGRIGAPALAQSQFAFNAAASPRVWIYDSSLALGGPIGDVAIHCIDALRFILDTTVAQISTLAHRDAHSGSVESHAALALAFASGAMGAVTVTTRTAYRTVIEVVGETGAILCENGLTVDHPVEVMLRRRTEVESVETVSNADAYGRMLDGFSAWIEGGVEYRSPGTDGLINQRILDAAYRSWRTGETQTP</sequence>
<evidence type="ECO:0000313" key="5">
    <source>
        <dbReference type="EMBL" id="RFU16120.1"/>
    </source>
</evidence>
<dbReference type="GO" id="GO:0016491">
    <property type="term" value="F:oxidoreductase activity"/>
    <property type="evidence" value="ECO:0007669"/>
    <property type="project" value="UniProtKB-KW"/>
</dbReference>
<evidence type="ECO:0000259" key="3">
    <source>
        <dbReference type="Pfam" id="PF01408"/>
    </source>
</evidence>
<comment type="similarity">
    <text evidence="1">Belongs to the Gfo/Idh/MocA family.</text>
</comment>
<dbReference type="EMBL" id="QVQT01000004">
    <property type="protein sequence ID" value="RFU16120.1"/>
    <property type="molecule type" value="Genomic_DNA"/>
</dbReference>
<dbReference type="OrthoDB" id="9815825at2"/>
<dbReference type="AlphaFoldDB" id="A0A372IMC8"/>
<dbReference type="GO" id="GO:0000166">
    <property type="term" value="F:nucleotide binding"/>
    <property type="evidence" value="ECO:0007669"/>
    <property type="project" value="InterPro"/>
</dbReference>
<feature type="domain" description="Gfo/Idh/MocA-like oxidoreductase N-terminal" evidence="3">
    <location>
        <begin position="2"/>
        <end position="121"/>
    </location>
</feature>
<accession>A0A372IMC8</accession>
<organism evidence="5 6">
    <name type="scientific">Paracidobacterium acidisoli</name>
    <dbReference type="NCBI Taxonomy" id="2303751"/>
    <lineage>
        <taxon>Bacteria</taxon>
        <taxon>Pseudomonadati</taxon>
        <taxon>Acidobacteriota</taxon>
        <taxon>Terriglobia</taxon>
        <taxon>Terriglobales</taxon>
        <taxon>Acidobacteriaceae</taxon>
        <taxon>Paracidobacterium</taxon>
    </lineage>
</organism>
<evidence type="ECO:0000259" key="4">
    <source>
        <dbReference type="Pfam" id="PF22725"/>
    </source>
</evidence>
<dbReference type="Pfam" id="PF01408">
    <property type="entry name" value="GFO_IDH_MocA"/>
    <property type="match status" value="1"/>
</dbReference>
<evidence type="ECO:0000256" key="1">
    <source>
        <dbReference type="ARBA" id="ARBA00010928"/>
    </source>
</evidence>
<keyword evidence="2" id="KW-0560">Oxidoreductase</keyword>
<name>A0A372IMC8_9BACT</name>
<reference evidence="5 6" key="1">
    <citation type="submission" date="2018-08" db="EMBL/GenBank/DDBJ databases">
        <title>Acidipila sp. 4G-K13, an acidobacterium isolated from forest soil.</title>
        <authorList>
            <person name="Gao Z.-H."/>
            <person name="Qiu L.-H."/>
        </authorList>
    </citation>
    <scope>NUCLEOTIDE SEQUENCE [LARGE SCALE GENOMIC DNA]</scope>
    <source>
        <strain evidence="5 6">4G-K13</strain>
    </source>
</reference>
<evidence type="ECO:0000256" key="2">
    <source>
        <dbReference type="ARBA" id="ARBA00023002"/>
    </source>
</evidence>
<evidence type="ECO:0000313" key="6">
    <source>
        <dbReference type="Proteomes" id="UP000264702"/>
    </source>
</evidence>
<dbReference type="RefSeq" id="WP_117300154.1">
    <property type="nucleotide sequence ID" value="NZ_QVQT02000004.1"/>
</dbReference>
<dbReference type="Proteomes" id="UP000264702">
    <property type="component" value="Unassembled WGS sequence"/>
</dbReference>
<keyword evidence="6" id="KW-1185">Reference proteome</keyword>
<dbReference type="Gene3D" id="3.40.50.720">
    <property type="entry name" value="NAD(P)-binding Rossmann-like Domain"/>
    <property type="match status" value="1"/>
</dbReference>
<dbReference type="Pfam" id="PF22725">
    <property type="entry name" value="GFO_IDH_MocA_C3"/>
    <property type="match status" value="1"/>
</dbReference>
<comment type="caution">
    <text evidence="5">The sequence shown here is derived from an EMBL/GenBank/DDBJ whole genome shotgun (WGS) entry which is preliminary data.</text>
</comment>
<dbReference type="PANTHER" id="PTHR43708:SF5">
    <property type="entry name" value="CONSERVED EXPRESSED OXIDOREDUCTASE (EUROFUNG)-RELATED"/>
    <property type="match status" value="1"/>
</dbReference>
<dbReference type="InterPro" id="IPR036291">
    <property type="entry name" value="NAD(P)-bd_dom_sf"/>
</dbReference>
<dbReference type="SUPFAM" id="SSF51735">
    <property type="entry name" value="NAD(P)-binding Rossmann-fold domains"/>
    <property type="match status" value="1"/>
</dbReference>
<feature type="domain" description="GFO/IDH/MocA-like oxidoreductase" evidence="4">
    <location>
        <begin position="133"/>
        <end position="249"/>
    </location>
</feature>
<dbReference type="InterPro" id="IPR051317">
    <property type="entry name" value="Gfo/Idh/MocA_oxidoreduct"/>
</dbReference>
<dbReference type="PANTHER" id="PTHR43708">
    <property type="entry name" value="CONSERVED EXPRESSED OXIDOREDUCTASE (EUROFUNG)"/>
    <property type="match status" value="1"/>
</dbReference>
<dbReference type="InterPro" id="IPR055170">
    <property type="entry name" value="GFO_IDH_MocA-like_dom"/>
</dbReference>
<proteinExistence type="inferred from homology"/>